<dbReference type="Proteomes" id="UP000825729">
    <property type="component" value="Unassembled WGS sequence"/>
</dbReference>
<proteinExistence type="predicted"/>
<keyword evidence="3" id="KW-1185">Reference proteome</keyword>
<dbReference type="PANTHER" id="PTHR35109">
    <property type="entry name" value="GLUTAMATE RACEMASE"/>
    <property type="match status" value="1"/>
</dbReference>
<evidence type="ECO:0000256" key="1">
    <source>
        <dbReference type="SAM" id="MobiDB-lite"/>
    </source>
</evidence>
<evidence type="ECO:0000313" key="3">
    <source>
        <dbReference type="Proteomes" id="UP000825729"/>
    </source>
</evidence>
<comment type="caution">
    <text evidence="2">The sequence shown here is derived from an EMBL/GenBank/DDBJ whole genome shotgun (WGS) entry which is preliminary data.</text>
</comment>
<sequence>MVGAITRGTHGQNLKFLKSAMQKGYYCSCTSTDQSPRTSTELKRRRSPNEREETGHDNPAVVAWWIPDPRTGIYYPEGQERVMESIPVGAAKSMEVHCFSYKYSNSVAHAVSFRTAGRVGPRSLRVPHRTRFFTWHVIVGRGAEGISAPCKKPKENIESCLA</sequence>
<evidence type="ECO:0000313" key="2">
    <source>
        <dbReference type="EMBL" id="KAG9440432.1"/>
    </source>
</evidence>
<dbReference type="PANTHER" id="PTHR35109:SF2">
    <property type="entry name" value="LATE EMBRYOGENESIS ABUNDANT PROTEIN"/>
    <property type="match status" value="1"/>
</dbReference>
<organism evidence="2 3">
    <name type="scientific">Aristolochia fimbriata</name>
    <name type="common">White veined hardy Dutchman's pipe vine</name>
    <dbReference type="NCBI Taxonomy" id="158543"/>
    <lineage>
        <taxon>Eukaryota</taxon>
        <taxon>Viridiplantae</taxon>
        <taxon>Streptophyta</taxon>
        <taxon>Embryophyta</taxon>
        <taxon>Tracheophyta</taxon>
        <taxon>Spermatophyta</taxon>
        <taxon>Magnoliopsida</taxon>
        <taxon>Magnoliidae</taxon>
        <taxon>Piperales</taxon>
        <taxon>Aristolochiaceae</taxon>
        <taxon>Aristolochia</taxon>
    </lineage>
</organism>
<feature type="region of interest" description="Disordered" evidence="1">
    <location>
        <begin position="30"/>
        <end position="56"/>
    </location>
</feature>
<dbReference type="Pfam" id="PF03242">
    <property type="entry name" value="LEA_3a"/>
    <property type="match status" value="1"/>
</dbReference>
<reference evidence="2 3" key="1">
    <citation type="submission" date="2021-07" db="EMBL/GenBank/DDBJ databases">
        <title>The Aristolochia fimbriata genome: insights into angiosperm evolution, floral development and chemical biosynthesis.</title>
        <authorList>
            <person name="Jiao Y."/>
        </authorList>
    </citation>
    <scope>NUCLEOTIDE SEQUENCE [LARGE SCALE GENOMIC DNA]</scope>
    <source>
        <strain evidence="2">IBCAS-2021</strain>
        <tissue evidence="2">Leaf</tissue>
    </source>
</reference>
<feature type="compositionally biased region" description="Basic and acidic residues" evidence="1">
    <location>
        <begin position="47"/>
        <end position="56"/>
    </location>
</feature>
<protein>
    <submittedName>
        <fullName evidence="2">Uncharacterized protein</fullName>
    </submittedName>
</protein>
<gene>
    <name evidence="2" type="ORF">H6P81_020597</name>
</gene>
<dbReference type="EMBL" id="JAINDJ010000008">
    <property type="protein sequence ID" value="KAG9440432.1"/>
    <property type="molecule type" value="Genomic_DNA"/>
</dbReference>
<dbReference type="AlphaFoldDB" id="A0AAV7DY41"/>
<name>A0AAV7DY41_ARIFI</name>
<accession>A0AAV7DY41</accession>
<dbReference type="InterPro" id="IPR004926">
    <property type="entry name" value="LEA_3a"/>
</dbReference>
<feature type="compositionally biased region" description="Polar residues" evidence="1">
    <location>
        <begin position="30"/>
        <end position="39"/>
    </location>
</feature>